<sequence length="128" mass="14626">MTAGQAIEMADAMRPNNSFDVQLKQLWLRQADAALRKSILDRAECGNEFDAVGADVWFEEGLEAETELLAPAAFESIYPHWLCAQIDFALGEANRAANEMQLYSESVQEFGAWMRRQYPPKETKQFRY</sequence>
<evidence type="ECO:0000313" key="1">
    <source>
        <dbReference type="EMBL" id="DAD72544.1"/>
    </source>
</evidence>
<organism evidence="1">
    <name type="scientific">Myoviridae sp. ctSGr1</name>
    <dbReference type="NCBI Taxonomy" id="2827609"/>
    <lineage>
        <taxon>Viruses</taxon>
        <taxon>Duplodnaviria</taxon>
        <taxon>Heunggongvirae</taxon>
        <taxon>Uroviricota</taxon>
        <taxon>Caudoviricetes</taxon>
    </lineage>
</organism>
<name>A0A8S5LRP7_9CAUD</name>
<protein>
    <submittedName>
        <fullName evidence="1">Uncharacterized protein</fullName>
    </submittedName>
</protein>
<proteinExistence type="predicted"/>
<accession>A0A8S5LRP7</accession>
<dbReference type="EMBL" id="BK015900">
    <property type="protein sequence ID" value="DAD72544.1"/>
    <property type="molecule type" value="Genomic_DNA"/>
</dbReference>
<reference evidence="1" key="1">
    <citation type="journal article" date="2021" name="Proc. Natl. Acad. Sci. U.S.A.">
        <title>A Catalog of Tens of Thousands of Viruses from Human Metagenomes Reveals Hidden Associations with Chronic Diseases.</title>
        <authorList>
            <person name="Tisza M.J."/>
            <person name="Buck C.B."/>
        </authorList>
    </citation>
    <scope>NUCLEOTIDE SEQUENCE</scope>
    <source>
        <strain evidence="1">CtSGr1</strain>
    </source>
</reference>